<reference evidence="1 2" key="1">
    <citation type="submission" date="2017-01" db="EMBL/GenBank/DDBJ databases">
        <authorList>
            <consortium name="Urmite Genomes"/>
        </authorList>
    </citation>
    <scope>NUCLEOTIDE SEQUENCE [LARGE SCALE GENOMIC DNA]</scope>
    <source>
        <strain evidence="1 2">AB57</strain>
    </source>
</reference>
<keyword evidence="1" id="KW-0648">Protein biosynthesis</keyword>
<accession>A0A2U3NXI6</accession>
<name>A0A2U3NXI6_9MYCO</name>
<dbReference type="AlphaFoldDB" id="A0A2U3NXI6"/>
<dbReference type="STRING" id="1841860.GCA_900157375_04017"/>
<dbReference type="EMBL" id="FUFA01000005">
    <property type="protein sequence ID" value="SPM36175.1"/>
    <property type="molecule type" value="Genomic_DNA"/>
</dbReference>
<evidence type="ECO:0000313" key="1">
    <source>
        <dbReference type="EMBL" id="SPM36175.1"/>
    </source>
</evidence>
<dbReference type="GO" id="GO:0003746">
    <property type="term" value="F:translation elongation factor activity"/>
    <property type="evidence" value="ECO:0007669"/>
    <property type="project" value="UniProtKB-KW"/>
</dbReference>
<dbReference type="RefSeq" id="WP_077088907.1">
    <property type="nucleotide sequence ID" value="NZ_LT721901.1"/>
</dbReference>
<protein>
    <submittedName>
        <fullName evidence="1">Transcription elongation factor, GreA/GreB family</fullName>
    </submittedName>
</protein>
<proteinExistence type="predicted"/>
<organism evidence="1 2">
    <name type="scientific">Mycobacterium rhizamassiliense</name>
    <dbReference type="NCBI Taxonomy" id="1841860"/>
    <lineage>
        <taxon>Bacteria</taxon>
        <taxon>Bacillati</taxon>
        <taxon>Actinomycetota</taxon>
        <taxon>Actinomycetes</taxon>
        <taxon>Mycobacteriales</taxon>
        <taxon>Mycobacteriaceae</taxon>
        <taxon>Mycobacterium</taxon>
    </lineage>
</organism>
<dbReference type="SUPFAM" id="SSF54534">
    <property type="entry name" value="FKBP-like"/>
    <property type="match status" value="1"/>
</dbReference>
<keyword evidence="1" id="KW-0251">Elongation factor</keyword>
<keyword evidence="2" id="KW-1185">Reference proteome</keyword>
<sequence>MTSAQRIWMTQHDYTRLHTELATLRSRRSIEVPDDFMDYDANLTAGYSARQARVREIQDLLTNAVVSEDAVGAGIAEPGMVLTIRYDATGETETFLLGRRFGEGADVTVYSTLSPLGHAIAGARTGEQRIYCIPNKSGQLVTLLEAVPYEMHVAKNPRPQSIHRDATVTAAAS</sequence>
<dbReference type="Proteomes" id="UP000240988">
    <property type="component" value="Unassembled WGS sequence"/>
</dbReference>
<gene>
    <name evidence="1" type="ORF">MRAB57_4014</name>
</gene>
<evidence type="ECO:0000313" key="2">
    <source>
        <dbReference type="Proteomes" id="UP000240988"/>
    </source>
</evidence>
<dbReference type="OrthoDB" id="5118809at2"/>